<feature type="transmembrane region" description="Helical" evidence="1">
    <location>
        <begin position="227"/>
        <end position="244"/>
    </location>
</feature>
<accession>A0A2S5TH08</accession>
<keyword evidence="1" id="KW-0472">Membrane</keyword>
<feature type="transmembrane region" description="Helical" evidence="1">
    <location>
        <begin position="256"/>
        <end position="275"/>
    </location>
</feature>
<sequence>MNAPTQESPAVRASPGSPVPTHPLRGVLLIMLGVFVFACLDNTTKYLVTRYEVPLVVAIRYIVNCLLMVVLLTPSHGRKLVQTQRTGLVLLRGVCLAAASLVLGLALQRMPVAEMTSIVFLSPILVMLVAGRLLGEQVGAVGWVAAFFGFVGILLIAHPGGGLDPVGTGLALCGVAVTAAYQLLSRILATTEHTVPMLFYTALVGSLVFGSLLPWTLGGPAPTSLELLLFLCTGVFGGLGHYLFTAAHRHAPASLLAPMMYAQLVWAGLLGWVVFGHVPGTSAILGMCIIAASGILVALKSRFTRQAMTEPAE</sequence>
<organism evidence="3 4">
    <name type="scientific">Solimonas fluminis</name>
    <dbReference type="NCBI Taxonomy" id="2086571"/>
    <lineage>
        <taxon>Bacteria</taxon>
        <taxon>Pseudomonadati</taxon>
        <taxon>Pseudomonadota</taxon>
        <taxon>Gammaproteobacteria</taxon>
        <taxon>Nevskiales</taxon>
        <taxon>Nevskiaceae</taxon>
        <taxon>Solimonas</taxon>
    </lineage>
</organism>
<dbReference type="Proteomes" id="UP000238220">
    <property type="component" value="Unassembled WGS sequence"/>
</dbReference>
<gene>
    <name evidence="3" type="ORF">C3942_09555</name>
</gene>
<dbReference type="EMBL" id="PSNW01000004">
    <property type="protein sequence ID" value="PPE74264.1"/>
    <property type="molecule type" value="Genomic_DNA"/>
</dbReference>
<feature type="transmembrane region" description="Helical" evidence="1">
    <location>
        <begin position="166"/>
        <end position="185"/>
    </location>
</feature>
<feature type="transmembrane region" description="Helical" evidence="1">
    <location>
        <begin position="113"/>
        <end position="134"/>
    </location>
</feature>
<dbReference type="RefSeq" id="WP_104230152.1">
    <property type="nucleotide sequence ID" value="NZ_PSNW01000004.1"/>
</dbReference>
<dbReference type="Pfam" id="PF00892">
    <property type="entry name" value="EamA"/>
    <property type="match status" value="2"/>
</dbReference>
<dbReference type="PANTHER" id="PTHR22911">
    <property type="entry name" value="ACYL-MALONYL CONDENSING ENZYME-RELATED"/>
    <property type="match status" value="1"/>
</dbReference>
<dbReference type="GO" id="GO:0016020">
    <property type="term" value="C:membrane"/>
    <property type="evidence" value="ECO:0007669"/>
    <property type="project" value="InterPro"/>
</dbReference>
<proteinExistence type="predicted"/>
<feature type="transmembrane region" description="Helical" evidence="1">
    <location>
        <begin position="53"/>
        <end position="74"/>
    </location>
</feature>
<dbReference type="OrthoDB" id="6115788at2"/>
<feature type="transmembrane region" description="Helical" evidence="1">
    <location>
        <begin position="141"/>
        <end position="160"/>
    </location>
</feature>
<reference evidence="3 4" key="1">
    <citation type="submission" date="2018-02" db="EMBL/GenBank/DDBJ databases">
        <title>Genome sequencing of Solimonas sp. HR-BB.</title>
        <authorList>
            <person name="Lee Y."/>
            <person name="Jeon C.O."/>
        </authorList>
    </citation>
    <scope>NUCLEOTIDE SEQUENCE [LARGE SCALE GENOMIC DNA]</scope>
    <source>
        <strain evidence="3 4">HR-BB</strain>
    </source>
</reference>
<feature type="domain" description="EamA" evidence="2">
    <location>
        <begin position="169"/>
        <end position="297"/>
    </location>
</feature>
<keyword evidence="1" id="KW-1133">Transmembrane helix</keyword>
<feature type="domain" description="EamA" evidence="2">
    <location>
        <begin position="25"/>
        <end position="156"/>
    </location>
</feature>
<name>A0A2S5TH08_9GAMM</name>
<evidence type="ECO:0000259" key="2">
    <source>
        <dbReference type="Pfam" id="PF00892"/>
    </source>
</evidence>
<comment type="caution">
    <text evidence="3">The sequence shown here is derived from an EMBL/GenBank/DDBJ whole genome shotgun (WGS) entry which is preliminary data.</text>
</comment>
<feature type="transmembrane region" description="Helical" evidence="1">
    <location>
        <begin position="27"/>
        <end position="47"/>
    </location>
</feature>
<evidence type="ECO:0000256" key="1">
    <source>
        <dbReference type="SAM" id="Phobius"/>
    </source>
</evidence>
<feature type="transmembrane region" description="Helical" evidence="1">
    <location>
        <begin position="197"/>
        <end position="215"/>
    </location>
</feature>
<dbReference type="InterPro" id="IPR000620">
    <property type="entry name" value="EamA_dom"/>
</dbReference>
<feature type="transmembrane region" description="Helical" evidence="1">
    <location>
        <begin position="281"/>
        <end position="299"/>
    </location>
</feature>
<dbReference type="PANTHER" id="PTHR22911:SF103">
    <property type="entry name" value="BLR2811 PROTEIN"/>
    <property type="match status" value="1"/>
</dbReference>
<protein>
    <submittedName>
        <fullName evidence="3">EamA/RhaT family transporter</fullName>
    </submittedName>
</protein>
<feature type="transmembrane region" description="Helical" evidence="1">
    <location>
        <begin position="86"/>
        <end position="107"/>
    </location>
</feature>
<dbReference type="AlphaFoldDB" id="A0A2S5TH08"/>
<evidence type="ECO:0000313" key="4">
    <source>
        <dbReference type="Proteomes" id="UP000238220"/>
    </source>
</evidence>
<evidence type="ECO:0000313" key="3">
    <source>
        <dbReference type="EMBL" id="PPE74264.1"/>
    </source>
</evidence>
<keyword evidence="4" id="KW-1185">Reference proteome</keyword>
<dbReference type="InterPro" id="IPR037185">
    <property type="entry name" value="EmrE-like"/>
</dbReference>
<keyword evidence="1" id="KW-0812">Transmembrane</keyword>
<dbReference type="SUPFAM" id="SSF103481">
    <property type="entry name" value="Multidrug resistance efflux transporter EmrE"/>
    <property type="match status" value="2"/>
</dbReference>